<feature type="domain" description="HTH cro/C1-type" evidence="2">
    <location>
        <begin position="10"/>
        <end position="62"/>
    </location>
</feature>
<evidence type="ECO:0000313" key="3">
    <source>
        <dbReference type="EMBL" id="MBS5332981.1"/>
    </source>
</evidence>
<dbReference type="CDD" id="cd00093">
    <property type="entry name" value="HTH_XRE"/>
    <property type="match status" value="1"/>
</dbReference>
<evidence type="ECO:0000259" key="2">
    <source>
        <dbReference type="PROSITE" id="PS50943"/>
    </source>
</evidence>
<dbReference type="Gene3D" id="1.10.260.40">
    <property type="entry name" value="lambda repressor-like DNA-binding domains"/>
    <property type="match status" value="1"/>
</dbReference>
<dbReference type="Pfam" id="PF01381">
    <property type="entry name" value="HTH_3"/>
    <property type="match status" value="1"/>
</dbReference>
<evidence type="ECO:0000256" key="1">
    <source>
        <dbReference type="ARBA" id="ARBA00023125"/>
    </source>
</evidence>
<dbReference type="PANTHER" id="PTHR46558">
    <property type="entry name" value="TRACRIPTIONAL REGULATORY PROTEIN-RELATED-RELATED"/>
    <property type="match status" value="1"/>
</dbReference>
<reference evidence="3" key="1">
    <citation type="submission" date="2021-02" db="EMBL/GenBank/DDBJ databases">
        <title>Infant gut strain persistence is associated with maternal origin, phylogeny, and functional potential including surface adhesion and iron acquisition.</title>
        <authorList>
            <person name="Lou Y.C."/>
        </authorList>
    </citation>
    <scope>NUCLEOTIDE SEQUENCE</scope>
    <source>
        <strain evidence="3">L3_101_000M1_dasL3_101_000M1_concoct_87</strain>
    </source>
</reference>
<dbReference type="AlphaFoldDB" id="A0A943DAZ0"/>
<dbReference type="EMBL" id="JAGZGG010000026">
    <property type="protein sequence ID" value="MBS5332981.1"/>
    <property type="molecule type" value="Genomic_DNA"/>
</dbReference>
<dbReference type="Proteomes" id="UP000759273">
    <property type="component" value="Unassembled WGS sequence"/>
</dbReference>
<dbReference type="SMART" id="SM00530">
    <property type="entry name" value="HTH_XRE"/>
    <property type="match status" value="1"/>
</dbReference>
<organism evidence="3 4">
    <name type="scientific">Subdoligranulum variabile</name>
    <dbReference type="NCBI Taxonomy" id="214851"/>
    <lineage>
        <taxon>Bacteria</taxon>
        <taxon>Bacillati</taxon>
        <taxon>Bacillota</taxon>
        <taxon>Clostridia</taxon>
        <taxon>Eubacteriales</taxon>
        <taxon>Oscillospiraceae</taxon>
        <taxon>Subdoligranulum</taxon>
    </lineage>
</organism>
<keyword evidence="1" id="KW-0238">DNA-binding</keyword>
<dbReference type="PANTHER" id="PTHR46558:SF11">
    <property type="entry name" value="HTH-TYPE TRANSCRIPTIONAL REGULATOR XRE"/>
    <property type="match status" value="1"/>
</dbReference>
<dbReference type="PROSITE" id="PS50943">
    <property type="entry name" value="HTH_CROC1"/>
    <property type="match status" value="1"/>
</dbReference>
<dbReference type="InterPro" id="IPR001387">
    <property type="entry name" value="Cro/C1-type_HTH"/>
</dbReference>
<dbReference type="GO" id="GO:0003677">
    <property type="term" value="F:DNA binding"/>
    <property type="evidence" value="ECO:0007669"/>
    <property type="project" value="UniProtKB-KW"/>
</dbReference>
<accession>A0A943DAZ0</accession>
<sequence length="118" mass="13359">MFDMGKRICKLRRDAHLSQKQLGEKIGKSASTIGLYENDTAVPTLENAAALAEALHVSLDYLLYGEKSRTLPLQKMSENRVQLLTDLAQEFAAPTSHGAAFSDRKLDILRRLYQEFYR</sequence>
<protein>
    <submittedName>
        <fullName evidence="3">Helix-turn-helix transcriptional regulator</fullName>
    </submittedName>
</protein>
<comment type="caution">
    <text evidence="3">The sequence shown here is derived from an EMBL/GenBank/DDBJ whole genome shotgun (WGS) entry which is preliminary data.</text>
</comment>
<proteinExistence type="predicted"/>
<gene>
    <name evidence="3" type="ORF">KHY36_10690</name>
</gene>
<dbReference type="SUPFAM" id="SSF47413">
    <property type="entry name" value="lambda repressor-like DNA-binding domains"/>
    <property type="match status" value="1"/>
</dbReference>
<name>A0A943DAZ0_9FIRM</name>
<evidence type="ECO:0000313" key="4">
    <source>
        <dbReference type="Proteomes" id="UP000759273"/>
    </source>
</evidence>
<dbReference type="InterPro" id="IPR010982">
    <property type="entry name" value="Lambda_DNA-bd_dom_sf"/>
</dbReference>